<evidence type="ECO:0000256" key="9">
    <source>
        <dbReference type="SAM" id="Phobius"/>
    </source>
</evidence>
<comment type="caution">
    <text evidence="10">The sequence shown here is derived from an EMBL/GenBank/DDBJ whole genome shotgun (WGS) entry which is preliminary data.</text>
</comment>
<accession>A0ABT1H8F6</accession>
<dbReference type="RefSeq" id="WP_253659599.1">
    <property type="nucleotide sequence ID" value="NZ_BAAAJQ010000001.1"/>
</dbReference>
<keyword evidence="10" id="KW-0328">Glycosyltransferase</keyword>
<keyword evidence="2" id="KW-1003">Cell membrane</keyword>
<feature type="transmembrane region" description="Helical" evidence="9">
    <location>
        <begin position="92"/>
        <end position="124"/>
    </location>
</feature>
<feature type="region of interest" description="Disordered" evidence="8">
    <location>
        <begin position="377"/>
        <end position="444"/>
    </location>
</feature>
<keyword evidence="3" id="KW-0808">Transferase</keyword>
<dbReference type="GO" id="GO:0016757">
    <property type="term" value="F:glycosyltransferase activity"/>
    <property type="evidence" value="ECO:0007669"/>
    <property type="project" value="UniProtKB-KW"/>
</dbReference>
<feature type="region of interest" description="Disordered" evidence="8">
    <location>
        <begin position="1"/>
        <end position="27"/>
    </location>
</feature>
<feature type="transmembrane region" description="Helical" evidence="9">
    <location>
        <begin position="277"/>
        <end position="296"/>
    </location>
</feature>
<proteinExistence type="inferred from homology"/>
<feature type="transmembrane region" description="Helical" evidence="9">
    <location>
        <begin position="136"/>
        <end position="153"/>
    </location>
</feature>
<dbReference type="Pfam" id="PF09594">
    <property type="entry name" value="GT87"/>
    <property type="match status" value="1"/>
</dbReference>
<feature type="transmembrane region" description="Helical" evidence="9">
    <location>
        <begin position="185"/>
        <end position="211"/>
    </location>
</feature>
<evidence type="ECO:0000256" key="7">
    <source>
        <dbReference type="ARBA" id="ARBA00024033"/>
    </source>
</evidence>
<protein>
    <submittedName>
        <fullName evidence="10">Mannosyltransferase related to Gpi18</fullName>
    </submittedName>
</protein>
<feature type="transmembrane region" description="Helical" evidence="9">
    <location>
        <begin position="217"/>
        <end position="237"/>
    </location>
</feature>
<evidence type="ECO:0000256" key="1">
    <source>
        <dbReference type="ARBA" id="ARBA00004651"/>
    </source>
</evidence>
<evidence type="ECO:0000256" key="4">
    <source>
        <dbReference type="ARBA" id="ARBA00022692"/>
    </source>
</evidence>
<evidence type="ECO:0000256" key="6">
    <source>
        <dbReference type="ARBA" id="ARBA00023136"/>
    </source>
</evidence>
<reference evidence="10 11" key="1">
    <citation type="submission" date="2022-06" db="EMBL/GenBank/DDBJ databases">
        <title>Genomic Encyclopedia of Archaeal and Bacterial Type Strains, Phase II (KMG-II): from individual species to whole genera.</title>
        <authorList>
            <person name="Goeker M."/>
        </authorList>
    </citation>
    <scope>NUCLEOTIDE SEQUENCE [LARGE SCALE GENOMIC DNA]</scope>
    <source>
        <strain evidence="10 11">DSM 44693</strain>
    </source>
</reference>
<feature type="transmembrane region" description="Helical" evidence="9">
    <location>
        <begin position="308"/>
        <end position="324"/>
    </location>
</feature>
<keyword evidence="4 9" id="KW-0812">Transmembrane</keyword>
<comment type="subcellular location">
    <subcellularLocation>
        <location evidence="1">Cell membrane</location>
        <topology evidence="1">Multi-pass membrane protein</topology>
    </subcellularLocation>
</comment>
<gene>
    <name evidence="10" type="ORF">LX13_000353</name>
</gene>
<evidence type="ECO:0000256" key="8">
    <source>
        <dbReference type="SAM" id="MobiDB-lite"/>
    </source>
</evidence>
<dbReference type="Proteomes" id="UP001206895">
    <property type="component" value="Unassembled WGS sequence"/>
</dbReference>
<name>A0ABT1H8F6_9NOCA</name>
<sequence length="482" mass="51274">MATPATISTEPPQRDAPDPTAASAGGSPARSRLIRIGVLVVIAAAALGLRLMFLDNRSLDFTAFLDRWYDHIRDNGGFSAFKESFADYNYPYLYLIAILTYLHIPALIGIKGISIAFDFVLAAFAYRIVGIRYPAFWVRALAFGMILFLPTVVANSSYWGQADGVYSAFAVGGVYFLLRRRPWLACIFIGLALSFKLQAIFLIPVVAFLVLRRHIPWRSLLAIPAVMLVLDIPPLLVGAPISEVLSVYVSQTGSYKQLTLGAPNLYQWISLGGNVSWIAYAGIGVVCVLTVAALLYALRRKPVLDDTMILLAVTTSALVVPFFLPAMHERYFYMAEVLTVIVAFYLPMRYWIIPLLVQIASFGGYYDSLTGDQAGGGGGRGFGGAPGQGGGRPTGGQGGPGMPGGGQGAVGQQPGGQGAGQGPGGQGGGGMGGSRGGSSGYSSGQGDTSLQIYAGIMGLAVLSLVSTTVLWFRRAHEVIRHR</sequence>
<dbReference type="EMBL" id="JAMTCJ010000001">
    <property type="protein sequence ID" value="MCP2174546.1"/>
    <property type="molecule type" value="Genomic_DNA"/>
</dbReference>
<feature type="transmembrane region" description="Helical" evidence="9">
    <location>
        <begin position="159"/>
        <end position="178"/>
    </location>
</feature>
<evidence type="ECO:0000313" key="11">
    <source>
        <dbReference type="Proteomes" id="UP001206895"/>
    </source>
</evidence>
<evidence type="ECO:0000256" key="5">
    <source>
        <dbReference type="ARBA" id="ARBA00022989"/>
    </source>
</evidence>
<evidence type="ECO:0000256" key="3">
    <source>
        <dbReference type="ARBA" id="ARBA00022679"/>
    </source>
</evidence>
<feature type="transmembrane region" description="Helical" evidence="9">
    <location>
        <begin position="33"/>
        <end position="53"/>
    </location>
</feature>
<evidence type="ECO:0000313" key="10">
    <source>
        <dbReference type="EMBL" id="MCP2174546.1"/>
    </source>
</evidence>
<feature type="transmembrane region" description="Helical" evidence="9">
    <location>
        <begin position="331"/>
        <end position="352"/>
    </location>
</feature>
<dbReference type="InterPro" id="IPR018584">
    <property type="entry name" value="GT87"/>
</dbReference>
<keyword evidence="5 9" id="KW-1133">Transmembrane helix</keyword>
<feature type="transmembrane region" description="Helical" evidence="9">
    <location>
        <begin position="452"/>
        <end position="472"/>
    </location>
</feature>
<organism evidence="10 11">
    <name type="scientific">Williamsia maris</name>
    <dbReference type="NCBI Taxonomy" id="72806"/>
    <lineage>
        <taxon>Bacteria</taxon>
        <taxon>Bacillati</taxon>
        <taxon>Actinomycetota</taxon>
        <taxon>Actinomycetes</taxon>
        <taxon>Mycobacteriales</taxon>
        <taxon>Nocardiaceae</taxon>
        <taxon>Williamsia</taxon>
    </lineage>
</organism>
<keyword evidence="11" id="KW-1185">Reference proteome</keyword>
<keyword evidence="6 9" id="KW-0472">Membrane</keyword>
<feature type="compositionally biased region" description="Low complexity" evidence="8">
    <location>
        <begin position="18"/>
        <end position="27"/>
    </location>
</feature>
<evidence type="ECO:0000256" key="2">
    <source>
        <dbReference type="ARBA" id="ARBA00022475"/>
    </source>
</evidence>
<feature type="compositionally biased region" description="Polar residues" evidence="8">
    <location>
        <begin position="1"/>
        <end position="11"/>
    </location>
</feature>
<comment type="similarity">
    <text evidence="7">Belongs to the glycosyltransferase 87 family.</text>
</comment>
<feature type="compositionally biased region" description="Gly residues" evidence="8">
    <location>
        <begin position="377"/>
        <end position="439"/>
    </location>
</feature>